<protein>
    <recommendedName>
        <fullName evidence="3">Restriction endonuclease type IV Mrr domain-containing protein</fullName>
    </recommendedName>
</protein>
<name>A0A1J4V6H4_9BACT</name>
<dbReference type="Proteomes" id="UP000181992">
    <property type="component" value="Unassembled WGS sequence"/>
</dbReference>
<gene>
    <name evidence="1" type="ORF">AUJ77_01505</name>
</gene>
<evidence type="ECO:0008006" key="3">
    <source>
        <dbReference type="Google" id="ProtNLM"/>
    </source>
</evidence>
<comment type="caution">
    <text evidence="1">The sequence shown here is derived from an EMBL/GenBank/DDBJ whole genome shotgun (WGS) entry which is preliminary data.</text>
</comment>
<dbReference type="AlphaFoldDB" id="A0A1J4V6H4"/>
<evidence type="ECO:0000313" key="1">
    <source>
        <dbReference type="EMBL" id="OIO30881.1"/>
    </source>
</evidence>
<evidence type="ECO:0000313" key="2">
    <source>
        <dbReference type="Proteomes" id="UP000181992"/>
    </source>
</evidence>
<accession>A0A1J4V6H4</accession>
<dbReference type="EMBL" id="MNVN01000011">
    <property type="protein sequence ID" value="OIO30881.1"/>
    <property type="molecule type" value="Genomic_DNA"/>
</dbReference>
<sequence>MGTVHRALKDVTLEKGRRNEEKFFVAMRVPNSRSLVELPDWILEVTRPSAKEDRNEGIDAIIGTKDTGKLFVQIKSSEAGVAHFKAGRHFKKNNLIVILVIRESDTLDQVRKNARKLLAECRQTILASRITSEW</sequence>
<proteinExistence type="predicted"/>
<organism evidence="1 2">
    <name type="scientific">Candidatus Nomurabacteria bacterium CG1_02_43_90</name>
    <dbReference type="NCBI Taxonomy" id="1805281"/>
    <lineage>
        <taxon>Bacteria</taxon>
        <taxon>Candidatus Nomuraibacteriota</taxon>
    </lineage>
</organism>
<reference evidence="1 2" key="1">
    <citation type="journal article" date="2016" name="Environ. Microbiol.">
        <title>Genomic resolution of a cold subsurface aquifer community provides metabolic insights for novel microbes adapted to high CO concentrations.</title>
        <authorList>
            <person name="Probst A.J."/>
            <person name="Castelle C.J."/>
            <person name="Singh A."/>
            <person name="Brown C.T."/>
            <person name="Anantharaman K."/>
            <person name="Sharon I."/>
            <person name="Hug L.A."/>
            <person name="Burstein D."/>
            <person name="Emerson J.B."/>
            <person name="Thomas B.C."/>
            <person name="Banfield J.F."/>
        </authorList>
    </citation>
    <scope>NUCLEOTIDE SEQUENCE [LARGE SCALE GENOMIC DNA]</scope>
    <source>
        <strain evidence="1">CG1_02_43_90</strain>
    </source>
</reference>